<comment type="caution">
    <text evidence="1">The sequence shown here is derived from an EMBL/GenBank/DDBJ whole genome shotgun (WGS) entry which is preliminary data.</text>
</comment>
<dbReference type="EMBL" id="VNFE01000019">
    <property type="protein sequence ID" value="TVU87020.1"/>
    <property type="molecule type" value="Genomic_DNA"/>
</dbReference>
<evidence type="ECO:0008006" key="3">
    <source>
        <dbReference type="Google" id="ProtNLM"/>
    </source>
</evidence>
<evidence type="ECO:0000313" key="2">
    <source>
        <dbReference type="Proteomes" id="UP000317288"/>
    </source>
</evidence>
<dbReference type="PANTHER" id="PTHR35450">
    <property type="entry name" value="REVERSE TRANSCRIPTASE DOMAIN-CONTAINING PROTEIN"/>
    <property type="match status" value="1"/>
</dbReference>
<dbReference type="Proteomes" id="UP000317288">
    <property type="component" value="Unassembled WGS sequence"/>
</dbReference>
<protein>
    <recommendedName>
        <fullName evidence="3">Reverse transcriptase</fullName>
    </recommendedName>
</protein>
<name>A0A558J066_9GAMM</name>
<reference evidence="1 2" key="1">
    <citation type="submission" date="2019-07" db="EMBL/GenBank/DDBJ databases">
        <title>Diversity of Bacteria from Kongsfjorden, Arctic.</title>
        <authorList>
            <person name="Yu Y."/>
        </authorList>
    </citation>
    <scope>NUCLEOTIDE SEQUENCE [LARGE SCALE GENOMIC DNA]</scope>
    <source>
        <strain evidence="1 2">SM1922</strain>
    </source>
</reference>
<proteinExistence type="predicted"/>
<feature type="non-terminal residue" evidence="1">
    <location>
        <position position="340"/>
    </location>
</feature>
<accession>A0A558J066</accession>
<dbReference type="PANTHER" id="PTHR35450:SF2">
    <property type="entry name" value="REVERSE TRANSCRIPTASE DOMAIN-CONTAINING PROTEIN"/>
    <property type="match status" value="1"/>
</dbReference>
<gene>
    <name evidence="1" type="ORF">FQP89_23625</name>
</gene>
<sequence>MHAVSEVRATLQSEYVRRLRKIWSSELSGKNKVFATNMLAVPVLLYSFGVLKWARKDLRDLDIKTRKIINMNRSMHPNSSVARLYLSRSIGGRGLQSLERLHDRLVLGLTHEVVNFTADEDDFLMQIVHKHENAHKGSFLYKAAIYAARTLSLGEINALMELRKEEFKSVIRNAEEKLLLGELMDKSMHSVFFKHVRDHGLSTQLTFSFLKSAGLMSETEGFIFACQDGVINTLEYRSKVLQVQLPDTSCRRCKQHPETLMHLLSACPVLARGAYIQRHNAALRVLYYYLRHCYGIDVTPVLPYLPGDIPQVVENDSCKIYWNMPFATTRRIDHNKPDIV</sequence>
<dbReference type="AlphaFoldDB" id="A0A558J066"/>
<organism evidence="1 2">
    <name type="scientific">Vreelandella titanicae</name>
    <dbReference type="NCBI Taxonomy" id="664683"/>
    <lineage>
        <taxon>Bacteria</taxon>
        <taxon>Pseudomonadati</taxon>
        <taxon>Pseudomonadota</taxon>
        <taxon>Gammaproteobacteria</taxon>
        <taxon>Oceanospirillales</taxon>
        <taxon>Halomonadaceae</taxon>
        <taxon>Vreelandella</taxon>
    </lineage>
</organism>
<evidence type="ECO:0000313" key="1">
    <source>
        <dbReference type="EMBL" id="TVU87020.1"/>
    </source>
</evidence>